<evidence type="ECO:0000313" key="2">
    <source>
        <dbReference type="EMBL" id="ACR35759.1"/>
    </source>
</evidence>
<feature type="region of interest" description="Disordered" evidence="1">
    <location>
        <begin position="142"/>
        <end position="182"/>
    </location>
</feature>
<organism evidence="2">
    <name type="scientific">Zea mays</name>
    <name type="common">Maize</name>
    <dbReference type="NCBI Taxonomy" id="4577"/>
    <lineage>
        <taxon>Eukaryota</taxon>
        <taxon>Viridiplantae</taxon>
        <taxon>Streptophyta</taxon>
        <taxon>Embryophyta</taxon>
        <taxon>Tracheophyta</taxon>
        <taxon>Spermatophyta</taxon>
        <taxon>Magnoliopsida</taxon>
        <taxon>Liliopsida</taxon>
        <taxon>Poales</taxon>
        <taxon>Poaceae</taxon>
        <taxon>PACMAD clade</taxon>
        <taxon>Panicoideae</taxon>
        <taxon>Andropogonodae</taxon>
        <taxon>Andropogoneae</taxon>
        <taxon>Tripsacinae</taxon>
        <taxon>Zea</taxon>
    </lineage>
</organism>
<reference evidence="2" key="2">
    <citation type="submission" date="2012-06" db="EMBL/GenBank/DDBJ databases">
        <authorList>
            <person name="Yu Y."/>
            <person name="Currie J."/>
            <person name="Lomeli R."/>
            <person name="Angelova A."/>
            <person name="Collura K."/>
            <person name="Wissotski M."/>
            <person name="Campos D."/>
            <person name="Kudrna D."/>
            <person name="Golser W."/>
            <person name="Ashely E."/>
            <person name="Descour A."/>
            <person name="Fernandes J."/>
            <person name="Soderlund C."/>
            <person name="Walbot V."/>
        </authorList>
    </citation>
    <scope>NUCLEOTIDE SEQUENCE</scope>
    <source>
        <strain evidence="2">B73</strain>
    </source>
</reference>
<evidence type="ECO:0000256" key="1">
    <source>
        <dbReference type="SAM" id="MobiDB-lite"/>
    </source>
</evidence>
<accession>C4J3K9</accession>
<reference evidence="2" key="1">
    <citation type="journal article" date="2009" name="PLoS Genet.">
        <title>Sequencing, mapping, and analysis of 27,455 maize full-length cDNAs.</title>
        <authorList>
            <person name="Soderlund C."/>
            <person name="Descour A."/>
            <person name="Kudrna D."/>
            <person name="Bomhoff M."/>
            <person name="Boyd L."/>
            <person name="Currie J."/>
            <person name="Angelova A."/>
            <person name="Collura K."/>
            <person name="Wissotski M."/>
            <person name="Ashley E."/>
            <person name="Morrow D."/>
            <person name="Fernandes J."/>
            <person name="Walbot V."/>
            <person name="Yu Y."/>
        </authorList>
    </citation>
    <scope>NUCLEOTIDE SEQUENCE</scope>
    <source>
        <strain evidence="2">B73</strain>
    </source>
</reference>
<name>C4J3K9_MAIZE</name>
<sequence>MLQQNGRSRTVALWQASTTACSLTPWTSGRTIVSLISSSRMGPFWNESIGQMASSYPSSSSPSSSATCAPRPEKWNTRESPSLLPSTSHCIPNRMLSLVGSLNGSFWSSVSMMMQSLGKAKRWQRSCLMHLTSLRAPLSWPQPRRVRDADQEGPLLAAGAREARGGRRRRRPLDPPPPDTRHAAALRALDGALAGAHGELRAAVLAPDCRRGHPTHVHGEASRALVALPTLLTARC</sequence>
<dbReference type="EMBL" id="BT085406">
    <property type="protein sequence ID" value="ACR35759.1"/>
    <property type="molecule type" value="mRNA"/>
</dbReference>
<dbReference type="PROSITE" id="PS51257">
    <property type="entry name" value="PROKAR_LIPOPROTEIN"/>
    <property type="match status" value="1"/>
</dbReference>
<feature type="compositionally biased region" description="Low complexity" evidence="1">
    <location>
        <begin position="56"/>
        <end position="65"/>
    </location>
</feature>
<feature type="region of interest" description="Disordered" evidence="1">
    <location>
        <begin position="56"/>
        <end position="84"/>
    </location>
</feature>
<protein>
    <submittedName>
        <fullName evidence="2">Uncharacterized protein</fullName>
    </submittedName>
</protein>
<dbReference type="AlphaFoldDB" id="C4J3K9"/>
<proteinExistence type="evidence at transcript level"/>